<comment type="caution">
    <text evidence="1">The sequence shown here is derived from an EMBL/GenBank/DDBJ whole genome shotgun (WGS) entry which is preliminary data.</text>
</comment>
<dbReference type="PANTHER" id="PTHR42905">
    <property type="entry name" value="PHOSPHOENOLPYRUVATE CARBOXYLASE"/>
    <property type="match status" value="1"/>
</dbReference>
<reference evidence="1 2" key="1">
    <citation type="submission" date="2018-05" db="EMBL/GenBank/DDBJ databases">
        <title>Genomic Encyclopedia of Type Strains, Phase IV (KMG-V): Genome sequencing to study the core and pangenomes of soil and plant-associated prokaryotes.</title>
        <authorList>
            <person name="Whitman W."/>
        </authorList>
    </citation>
    <scope>NUCLEOTIDE SEQUENCE [LARGE SCALE GENOMIC DNA]</scope>
    <source>
        <strain evidence="1 2">SLV-132</strain>
    </source>
</reference>
<dbReference type="InterPro" id="IPR015813">
    <property type="entry name" value="Pyrv/PenolPyrv_kinase-like_dom"/>
</dbReference>
<dbReference type="SUPFAM" id="SSF51621">
    <property type="entry name" value="Phosphoenolpyruvate/pyruvate domain"/>
    <property type="match status" value="1"/>
</dbReference>
<dbReference type="Pfam" id="PF13714">
    <property type="entry name" value="PEP_mutase"/>
    <property type="match status" value="1"/>
</dbReference>
<dbReference type="CDD" id="cd00377">
    <property type="entry name" value="ICL_PEPM"/>
    <property type="match status" value="1"/>
</dbReference>
<dbReference type="PANTHER" id="PTHR42905:SF5">
    <property type="entry name" value="CARBOXYVINYL-CARBOXYPHOSPHONATE PHOSPHORYLMUTASE, CHLOROPLASTIC"/>
    <property type="match status" value="1"/>
</dbReference>
<gene>
    <name evidence="1" type="ORF">C7419_1011660</name>
</gene>
<proteinExistence type="predicted"/>
<dbReference type="AlphaFoldDB" id="A0A316EYN9"/>
<organism evidence="1 2">
    <name type="scientific">Cupriavidus plantarum</name>
    <dbReference type="NCBI Taxonomy" id="942865"/>
    <lineage>
        <taxon>Bacteria</taxon>
        <taxon>Pseudomonadati</taxon>
        <taxon>Pseudomonadota</taxon>
        <taxon>Betaproteobacteria</taxon>
        <taxon>Burkholderiales</taxon>
        <taxon>Burkholderiaceae</taxon>
        <taxon>Cupriavidus</taxon>
    </lineage>
</organism>
<dbReference type="EMBL" id="QGGT01000001">
    <property type="protein sequence ID" value="PWK37774.1"/>
    <property type="molecule type" value="Genomic_DNA"/>
</dbReference>
<keyword evidence="1" id="KW-0456">Lyase</keyword>
<protein>
    <submittedName>
        <fullName evidence="1">Methylisocitrate lyase</fullName>
    </submittedName>
</protein>
<dbReference type="Gene3D" id="3.20.20.60">
    <property type="entry name" value="Phosphoenolpyruvate-binding domains"/>
    <property type="match status" value="1"/>
</dbReference>
<dbReference type="InterPro" id="IPR040442">
    <property type="entry name" value="Pyrv_kinase-like_dom_sf"/>
</dbReference>
<dbReference type="RefSeq" id="WP_219933476.1">
    <property type="nucleotide sequence ID" value="NZ_QGGT01000001.1"/>
</dbReference>
<keyword evidence="2" id="KW-1185">Reference proteome</keyword>
<evidence type="ECO:0000313" key="1">
    <source>
        <dbReference type="EMBL" id="PWK37774.1"/>
    </source>
</evidence>
<dbReference type="InterPro" id="IPR039556">
    <property type="entry name" value="ICL/PEPM"/>
</dbReference>
<dbReference type="GO" id="GO:0016833">
    <property type="term" value="F:oxo-acid-lyase activity"/>
    <property type="evidence" value="ECO:0007669"/>
    <property type="project" value="UniProtKB-ARBA"/>
</dbReference>
<accession>A0A316EYN9</accession>
<sequence>MMLQDLPTAIARRVQMRLRLESGRTLWVPGAYDALSARMIVHAGFEAVVVSGFGVSAAMLGLPDTELYTMTENLSVVRAVCHAVPVPVMADCDTGYGNAINVMRTVREFEAAGAASLTLEDQVSPKKCPAVSDATSLLPIEEAVGKIRAAVAARRDPSMAIIARTDARTPEEAIARGKAYAAAGADVIKPISKCFDTFEGLVTLREAVQRPLAISLLGKLQHNLTTQQIEALGGICTFPLLPLLTAAAALQSNLAALRQTLQPEAVPIAPMREMDFRQWIGFDDVEALERQFLPDTR</sequence>
<evidence type="ECO:0000313" key="2">
    <source>
        <dbReference type="Proteomes" id="UP000245754"/>
    </source>
</evidence>
<name>A0A316EYN9_9BURK</name>
<dbReference type="Proteomes" id="UP000245754">
    <property type="component" value="Unassembled WGS sequence"/>
</dbReference>